<accession>A0A934PP92</accession>
<comment type="caution">
    <text evidence="3">The sequence shown here is derived from an EMBL/GenBank/DDBJ whole genome shotgun (WGS) entry which is preliminary data.</text>
</comment>
<dbReference type="RefSeq" id="WP_200106205.1">
    <property type="nucleotide sequence ID" value="NZ_JAEHFV010000003.1"/>
</dbReference>
<dbReference type="EMBL" id="JAEHFV010000003">
    <property type="protein sequence ID" value="MBK0370078.1"/>
    <property type="molecule type" value="Genomic_DNA"/>
</dbReference>
<reference evidence="3" key="1">
    <citation type="submission" date="2020-12" db="EMBL/GenBank/DDBJ databases">
        <title>Bacterial novel species Flavobacterium sp. SE-1-e isolated from soil.</title>
        <authorList>
            <person name="Jung H.-Y."/>
        </authorList>
    </citation>
    <scope>NUCLEOTIDE SEQUENCE</scope>
    <source>
        <strain evidence="3">SE-1-e</strain>
    </source>
</reference>
<dbReference type="AlphaFoldDB" id="A0A934PP92"/>
<dbReference type="Proteomes" id="UP000609172">
    <property type="component" value="Unassembled WGS sequence"/>
</dbReference>
<keyword evidence="4" id="KW-1185">Reference proteome</keyword>
<keyword evidence="2" id="KW-0732">Signal</keyword>
<feature type="signal peptide" evidence="2">
    <location>
        <begin position="1"/>
        <end position="21"/>
    </location>
</feature>
<organism evidence="3 4">
    <name type="scientific">Flavobacterium agrisoli</name>
    <dbReference type="NCBI Taxonomy" id="2793066"/>
    <lineage>
        <taxon>Bacteria</taxon>
        <taxon>Pseudomonadati</taxon>
        <taxon>Bacteroidota</taxon>
        <taxon>Flavobacteriia</taxon>
        <taxon>Flavobacteriales</taxon>
        <taxon>Flavobacteriaceae</taxon>
        <taxon>Flavobacterium</taxon>
    </lineage>
</organism>
<gene>
    <name evidence="3" type="ORF">I5M07_09505</name>
</gene>
<evidence type="ECO:0000313" key="4">
    <source>
        <dbReference type="Proteomes" id="UP000609172"/>
    </source>
</evidence>
<evidence type="ECO:0008006" key="5">
    <source>
        <dbReference type="Google" id="ProtNLM"/>
    </source>
</evidence>
<feature type="region of interest" description="Disordered" evidence="1">
    <location>
        <begin position="48"/>
        <end position="69"/>
    </location>
</feature>
<evidence type="ECO:0000256" key="1">
    <source>
        <dbReference type="SAM" id="MobiDB-lite"/>
    </source>
</evidence>
<sequence>MKKKVLAALIAICGIVMVSCSTDEIEQGDGSSIQGMTVEQQNAPLDIKVSEGDGPGDDIIIVPPPPTKN</sequence>
<protein>
    <recommendedName>
        <fullName evidence="5">Secreted protein</fullName>
    </recommendedName>
</protein>
<dbReference type="PROSITE" id="PS51257">
    <property type="entry name" value="PROKAR_LIPOPROTEIN"/>
    <property type="match status" value="1"/>
</dbReference>
<evidence type="ECO:0000256" key="2">
    <source>
        <dbReference type="SAM" id="SignalP"/>
    </source>
</evidence>
<proteinExistence type="predicted"/>
<feature type="chain" id="PRO_5037381912" description="Secreted protein" evidence="2">
    <location>
        <begin position="22"/>
        <end position="69"/>
    </location>
</feature>
<evidence type="ECO:0000313" key="3">
    <source>
        <dbReference type="EMBL" id="MBK0370078.1"/>
    </source>
</evidence>
<name>A0A934PP92_9FLAO</name>